<dbReference type="SUPFAM" id="SSF51126">
    <property type="entry name" value="Pectin lyase-like"/>
    <property type="match status" value="1"/>
</dbReference>
<reference evidence="3 4" key="1">
    <citation type="journal article" date="2013" name="Genome Biol.">
        <title>Genome of Acanthamoeba castellanii highlights extensive lateral gene transfer and early evolution of tyrosine kinase signaling.</title>
        <authorList>
            <person name="Clarke M."/>
            <person name="Lohan A.J."/>
            <person name="Liu B."/>
            <person name="Lagkouvardos I."/>
            <person name="Roy S."/>
            <person name="Zafar N."/>
            <person name="Bertelli C."/>
            <person name="Schilde C."/>
            <person name="Kianianmomeni A."/>
            <person name="Burglin T.R."/>
            <person name="Frech C."/>
            <person name="Turcotte B."/>
            <person name="Kopec K.O."/>
            <person name="Synnott J.M."/>
            <person name="Choo C."/>
            <person name="Paponov I."/>
            <person name="Finkler A."/>
            <person name="Soon Heng Tan C."/>
            <person name="Hutchins A.P."/>
            <person name="Weinmeier T."/>
            <person name="Rattei T."/>
            <person name="Chu J.S."/>
            <person name="Gimenez G."/>
            <person name="Irimia M."/>
            <person name="Rigden D.J."/>
            <person name="Fitzpatrick D.A."/>
            <person name="Lorenzo-Morales J."/>
            <person name="Bateman A."/>
            <person name="Chiu C.H."/>
            <person name="Tang P."/>
            <person name="Hegemann P."/>
            <person name="Fromm H."/>
            <person name="Raoult D."/>
            <person name="Greub G."/>
            <person name="Miranda-Saavedra D."/>
            <person name="Chen N."/>
            <person name="Nash P."/>
            <person name="Ginger M.L."/>
            <person name="Horn M."/>
            <person name="Schaap P."/>
            <person name="Caler L."/>
            <person name="Loftus B."/>
        </authorList>
    </citation>
    <scope>NUCLEOTIDE SEQUENCE [LARGE SCALE GENOMIC DNA]</scope>
    <source>
        <strain evidence="3 4">Neff</strain>
    </source>
</reference>
<protein>
    <recommendedName>
        <fullName evidence="5">Right handed beta helix domain-containing protein</fullName>
    </recommendedName>
</protein>
<keyword evidence="4" id="KW-1185">Reference proteome</keyword>
<dbReference type="InterPro" id="IPR011050">
    <property type="entry name" value="Pectin_lyase_fold/virulence"/>
</dbReference>
<dbReference type="OrthoDB" id="10497501at2759"/>
<dbReference type="RefSeq" id="XP_004347160.1">
    <property type="nucleotide sequence ID" value="XM_004347110.1"/>
</dbReference>
<evidence type="ECO:0008006" key="5">
    <source>
        <dbReference type="Google" id="ProtNLM"/>
    </source>
</evidence>
<sequence>MARLVVALIAVLFALVVLLSAAPAAKAQTYQQASYNAAAALEADLDARFAQVLAAINALQLSCQGQASATPSPSRAAAAPSTTPSPSRAAAPSASRSPAAPSPSRTPSAAPATGLRSVTVGPGQTFTEPADAIASLASGFNMTVLAGTYYKPFDIPNTLRGWTINGAGGGLTIFDGQGGVGAGHRLAWGKGFVHAQSPGTLSNIVFRNAGGADGSGDGEAAVYAELFTSAGTLTINRCLFQNNENGIFVPATGSGNPGAGIAVVVTNSDFIANGQSQDGQSHDLYVQGDSYTESNCNHYGNPYGNNIKVRSPVLSVTGGYHANTAGSRWIDFPNGGTATVTGGTFTIPSTSGGGNIIGYAEENQNNGVTGGMAFGGNAKLYVGRYNSQIMVATGGTVSFASTVSLTWTSSGASISVTNGGSVTGIALAPGSSTIGSEPAVPARVSGN</sequence>
<feature type="chain" id="PRO_5003990907" description="Right handed beta helix domain-containing protein" evidence="2">
    <location>
        <begin position="28"/>
        <end position="447"/>
    </location>
</feature>
<feature type="compositionally biased region" description="Low complexity" evidence="1">
    <location>
        <begin position="69"/>
        <end position="113"/>
    </location>
</feature>
<evidence type="ECO:0000256" key="2">
    <source>
        <dbReference type="SAM" id="SignalP"/>
    </source>
</evidence>
<evidence type="ECO:0000313" key="3">
    <source>
        <dbReference type="EMBL" id="ELR21778.1"/>
    </source>
</evidence>
<keyword evidence="2" id="KW-0732">Signal</keyword>
<dbReference type="EMBL" id="KB007900">
    <property type="protein sequence ID" value="ELR21778.1"/>
    <property type="molecule type" value="Genomic_DNA"/>
</dbReference>
<dbReference type="Proteomes" id="UP000011083">
    <property type="component" value="Unassembled WGS sequence"/>
</dbReference>
<dbReference type="Gene3D" id="2.160.20.10">
    <property type="entry name" value="Single-stranded right-handed beta-helix, Pectin lyase-like"/>
    <property type="match status" value="1"/>
</dbReference>
<dbReference type="AlphaFoldDB" id="L8HAN0"/>
<feature type="region of interest" description="Disordered" evidence="1">
    <location>
        <begin position="69"/>
        <end position="123"/>
    </location>
</feature>
<dbReference type="KEGG" id="acan:ACA1_385550"/>
<organism evidence="3 4">
    <name type="scientific">Acanthamoeba castellanii (strain ATCC 30010 / Neff)</name>
    <dbReference type="NCBI Taxonomy" id="1257118"/>
    <lineage>
        <taxon>Eukaryota</taxon>
        <taxon>Amoebozoa</taxon>
        <taxon>Discosea</taxon>
        <taxon>Longamoebia</taxon>
        <taxon>Centramoebida</taxon>
        <taxon>Acanthamoebidae</taxon>
        <taxon>Acanthamoeba</taxon>
    </lineage>
</organism>
<evidence type="ECO:0000313" key="4">
    <source>
        <dbReference type="Proteomes" id="UP000011083"/>
    </source>
</evidence>
<gene>
    <name evidence="3" type="ORF">ACA1_385550</name>
</gene>
<proteinExistence type="predicted"/>
<dbReference type="GeneID" id="14922691"/>
<evidence type="ECO:0000256" key="1">
    <source>
        <dbReference type="SAM" id="MobiDB-lite"/>
    </source>
</evidence>
<accession>L8HAN0</accession>
<feature type="signal peptide" evidence="2">
    <location>
        <begin position="1"/>
        <end position="27"/>
    </location>
</feature>
<name>L8HAN0_ACACF</name>
<dbReference type="VEuPathDB" id="AmoebaDB:ACA1_385550"/>
<dbReference type="InterPro" id="IPR012334">
    <property type="entry name" value="Pectin_lyas_fold"/>
</dbReference>